<sequence length="203" mass="22381">MRARRRCRRQTGIRPEGIPRIEPRGRRQRRPAQSDLAPAGSGGSPAKRLRRLVPTSENTHARTYHCQEPIAISMAAVNIRTAPRHLERGNSVNDRPDVPGSGCRNSRTPGRQGRAAVTVRRAAMPSGERRWNTRRAKFLHPSADGCRNACRTGGGTSILGSRVRPDCLRFLNASLVFVDVPALSDARSSKLELRGPVEDRGAR</sequence>
<proteinExistence type="predicted"/>
<evidence type="ECO:0000313" key="2">
    <source>
        <dbReference type="EMBL" id="RDX45184.1"/>
    </source>
</evidence>
<name>A0A371CY10_9APHY</name>
<accession>A0A371CY10</accession>
<evidence type="ECO:0000313" key="3">
    <source>
        <dbReference type="Proteomes" id="UP000256964"/>
    </source>
</evidence>
<keyword evidence="3" id="KW-1185">Reference proteome</keyword>
<protein>
    <submittedName>
        <fullName evidence="2">Uncharacterized protein</fullName>
    </submittedName>
</protein>
<feature type="region of interest" description="Disordered" evidence="1">
    <location>
        <begin position="1"/>
        <end position="60"/>
    </location>
</feature>
<reference evidence="2 3" key="1">
    <citation type="journal article" date="2018" name="Biotechnol. Biofuels">
        <title>Integrative visual omics of the white-rot fungus Polyporus brumalis exposes the biotechnological potential of its oxidative enzymes for delignifying raw plant biomass.</title>
        <authorList>
            <person name="Miyauchi S."/>
            <person name="Rancon A."/>
            <person name="Drula E."/>
            <person name="Hage H."/>
            <person name="Chaduli D."/>
            <person name="Favel A."/>
            <person name="Grisel S."/>
            <person name="Henrissat B."/>
            <person name="Herpoel-Gimbert I."/>
            <person name="Ruiz-Duenas F.J."/>
            <person name="Chevret D."/>
            <person name="Hainaut M."/>
            <person name="Lin J."/>
            <person name="Wang M."/>
            <person name="Pangilinan J."/>
            <person name="Lipzen A."/>
            <person name="Lesage-Meessen L."/>
            <person name="Navarro D."/>
            <person name="Riley R."/>
            <person name="Grigoriev I.V."/>
            <person name="Zhou S."/>
            <person name="Raouche S."/>
            <person name="Rosso M.N."/>
        </authorList>
    </citation>
    <scope>NUCLEOTIDE SEQUENCE [LARGE SCALE GENOMIC DNA]</scope>
    <source>
        <strain evidence="2 3">BRFM 1820</strain>
    </source>
</reference>
<feature type="compositionally biased region" description="Basic residues" evidence="1">
    <location>
        <begin position="1"/>
        <end position="11"/>
    </location>
</feature>
<dbReference type="AlphaFoldDB" id="A0A371CY10"/>
<feature type="region of interest" description="Disordered" evidence="1">
    <location>
        <begin position="83"/>
        <end position="113"/>
    </location>
</feature>
<dbReference type="Proteomes" id="UP000256964">
    <property type="component" value="Unassembled WGS sequence"/>
</dbReference>
<gene>
    <name evidence="2" type="ORF">OH76DRAFT_1016771</name>
</gene>
<dbReference type="EMBL" id="KZ857440">
    <property type="protein sequence ID" value="RDX45184.1"/>
    <property type="molecule type" value="Genomic_DNA"/>
</dbReference>
<evidence type="ECO:0000256" key="1">
    <source>
        <dbReference type="SAM" id="MobiDB-lite"/>
    </source>
</evidence>
<organism evidence="2 3">
    <name type="scientific">Lentinus brumalis</name>
    <dbReference type="NCBI Taxonomy" id="2498619"/>
    <lineage>
        <taxon>Eukaryota</taxon>
        <taxon>Fungi</taxon>
        <taxon>Dikarya</taxon>
        <taxon>Basidiomycota</taxon>
        <taxon>Agaricomycotina</taxon>
        <taxon>Agaricomycetes</taxon>
        <taxon>Polyporales</taxon>
        <taxon>Polyporaceae</taxon>
        <taxon>Lentinus</taxon>
    </lineage>
</organism>